<proteinExistence type="predicted"/>
<reference evidence="1 2" key="1">
    <citation type="submission" date="2023-12" db="EMBL/GenBank/DDBJ databases">
        <title>30 novel species of actinomycetes from the DSMZ collection.</title>
        <authorList>
            <person name="Nouioui I."/>
        </authorList>
    </citation>
    <scope>NUCLEOTIDE SEQUENCE [LARGE SCALE GENOMIC DNA]</scope>
    <source>
        <strain evidence="1 2">DSM 41528</strain>
    </source>
</reference>
<dbReference type="Proteomes" id="UP001307760">
    <property type="component" value="Unassembled WGS sequence"/>
</dbReference>
<evidence type="ECO:0000313" key="1">
    <source>
        <dbReference type="EMBL" id="MEE4420517.1"/>
    </source>
</evidence>
<dbReference type="RefSeq" id="WP_330821776.1">
    <property type="nucleotide sequence ID" value="NZ_JAZBJP010000006.1"/>
</dbReference>
<accession>A0ABU7NPV9</accession>
<gene>
    <name evidence="1" type="ORF">V2J85_14260</name>
</gene>
<organism evidence="1 2">
    <name type="scientific">Streptomyces bugieae</name>
    <dbReference type="NCBI Taxonomy" id="3098223"/>
    <lineage>
        <taxon>Bacteria</taxon>
        <taxon>Bacillati</taxon>
        <taxon>Actinomycetota</taxon>
        <taxon>Actinomycetes</taxon>
        <taxon>Kitasatosporales</taxon>
        <taxon>Streptomycetaceae</taxon>
        <taxon>Streptomyces</taxon>
    </lineage>
</organism>
<keyword evidence="2" id="KW-1185">Reference proteome</keyword>
<dbReference type="EMBL" id="JAZBJP010000006">
    <property type="protein sequence ID" value="MEE4420517.1"/>
    <property type="molecule type" value="Genomic_DNA"/>
</dbReference>
<protein>
    <submittedName>
        <fullName evidence="1">E9imm peptide</fullName>
    </submittedName>
</protein>
<sequence>MTEVAREAAIALVQKIMDADHVDDAEMCGVMEALGKALGCPSGYVCDLIFWPKGRHLTAPEVVDQALEYRPFAL</sequence>
<evidence type="ECO:0000313" key="2">
    <source>
        <dbReference type="Proteomes" id="UP001307760"/>
    </source>
</evidence>
<comment type="caution">
    <text evidence="1">The sequence shown here is derived from an EMBL/GenBank/DDBJ whole genome shotgun (WGS) entry which is preliminary data.</text>
</comment>
<name>A0ABU7NPV9_9ACTN</name>